<dbReference type="InterPro" id="IPR014729">
    <property type="entry name" value="Rossmann-like_a/b/a_fold"/>
</dbReference>
<evidence type="ECO:0000256" key="5">
    <source>
        <dbReference type="ARBA" id="ARBA00022741"/>
    </source>
</evidence>
<dbReference type="GO" id="GO:0005829">
    <property type="term" value="C:cytosol"/>
    <property type="evidence" value="ECO:0007669"/>
    <property type="project" value="TreeGrafter"/>
</dbReference>
<dbReference type="InterPro" id="IPR001674">
    <property type="entry name" value="GMP_synth_C"/>
</dbReference>
<dbReference type="Gene3D" id="3.30.300.10">
    <property type="match status" value="1"/>
</dbReference>
<gene>
    <name evidence="13" type="primary">guaA</name>
    <name evidence="13" type="ORF">ENM88_07685</name>
</gene>
<dbReference type="GO" id="GO:0003921">
    <property type="term" value="F:GMP synthase activity"/>
    <property type="evidence" value="ECO:0007669"/>
    <property type="project" value="InterPro"/>
</dbReference>
<evidence type="ECO:0000256" key="2">
    <source>
        <dbReference type="ARBA" id="ARBA00005153"/>
    </source>
</evidence>
<dbReference type="EC" id="6.3.5.2" evidence="3"/>
<comment type="catalytic activity">
    <reaction evidence="10">
        <text>XMP + L-glutamine + ATP + H2O = GMP + L-glutamate + AMP + diphosphate + 2 H(+)</text>
        <dbReference type="Rhea" id="RHEA:11680"/>
        <dbReference type="ChEBI" id="CHEBI:15377"/>
        <dbReference type="ChEBI" id="CHEBI:15378"/>
        <dbReference type="ChEBI" id="CHEBI:29985"/>
        <dbReference type="ChEBI" id="CHEBI:30616"/>
        <dbReference type="ChEBI" id="CHEBI:33019"/>
        <dbReference type="ChEBI" id="CHEBI:57464"/>
        <dbReference type="ChEBI" id="CHEBI:58115"/>
        <dbReference type="ChEBI" id="CHEBI:58359"/>
        <dbReference type="ChEBI" id="CHEBI:456215"/>
        <dbReference type="EC" id="6.3.5.2"/>
    </reaction>
</comment>
<evidence type="ECO:0000256" key="7">
    <source>
        <dbReference type="ARBA" id="ARBA00022755"/>
    </source>
</evidence>
<reference evidence="13" key="1">
    <citation type="journal article" date="2020" name="mSystems">
        <title>Genome- and Community-Level Interaction Insights into Carbon Utilization and Element Cycling Functions of Hydrothermarchaeota in Hydrothermal Sediment.</title>
        <authorList>
            <person name="Zhou Z."/>
            <person name="Liu Y."/>
            <person name="Xu W."/>
            <person name="Pan J."/>
            <person name="Luo Z.H."/>
            <person name="Li M."/>
        </authorList>
    </citation>
    <scope>NUCLEOTIDE SEQUENCE [LARGE SCALE GENOMIC DNA]</scope>
    <source>
        <strain evidence="13">SpSt-1125</strain>
    </source>
</reference>
<keyword evidence="8 11" id="KW-0067">ATP-binding</keyword>
<evidence type="ECO:0000256" key="6">
    <source>
        <dbReference type="ARBA" id="ARBA00022749"/>
    </source>
</evidence>
<evidence type="ECO:0000313" key="13">
    <source>
        <dbReference type="EMBL" id="HHP05604.1"/>
    </source>
</evidence>
<dbReference type="AlphaFoldDB" id="A0A7J3X8V3"/>
<feature type="binding site" evidence="11">
    <location>
        <begin position="30"/>
        <end position="36"/>
    </location>
    <ligand>
        <name>ATP</name>
        <dbReference type="ChEBI" id="CHEBI:30616"/>
    </ligand>
</feature>
<dbReference type="Pfam" id="PF00958">
    <property type="entry name" value="GMP_synt_C"/>
    <property type="match status" value="1"/>
</dbReference>
<dbReference type="EMBL" id="DRZM01000216">
    <property type="protein sequence ID" value="HHP05604.1"/>
    <property type="molecule type" value="Genomic_DNA"/>
</dbReference>
<evidence type="ECO:0000256" key="3">
    <source>
        <dbReference type="ARBA" id="ARBA00012746"/>
    </source>
</evidence>
<dbReference type="NCBIfam" id="TIGR00884">
    <property type="entry name" value="guaA_Cterm"/>
    <property type="match status" value="1"/>
</dbReference>
<evidence type="ECO:0000256" key="11">
    <source>
        <dbReference type="PROSITE-ProRule" id="PRU00886"/>
    </source>
</evidence>
<comment type="function">
    <text evidence="1">Catalyzes the synthesis of GMP from XMP.</text>
</comment>
<evidence type="ECO:0000259" key="12">
    <source>
        <dbReference type="PROSITE" id="PS51553"/>
    </source>
</evidence>
<dbReference type="PANTHER" id="PTHR11922:SF2">
    <property type="entry name" value="GMP SYNTHASE [GLUTAMINE-HYDROLYZING]"/>
    <property type="match status" value="1"/>
</dbReference>
<dbReference type="Pfam" id="PF02540">
    <property type="entry name" value="NAD_synthase"/>
    <property type="match status" value="1"/>
</dbReference>
<accession>A0A7J3X8V3</accession>
<keyword evidence="4" id="KW-0436">Ligase</keyword>
<feature type="domain" description="GMPS ATP-PPase" evidence="12">
    <location>
        <begin position="3"/>
        <end position="190"/>
    </location>
</feature>
<dbReference type="GO" id="GO:0005524">
    <property type="term" value="F:ATP binding"/>
    <property type="evidence" value="ECO:0007669"/>
    <property type="project" value="UniProtKB-UniRule"/>
</dbReference>
<evidence type="ECO:0000256" key="8">
    <source>
        <dbReference type="ARBA" id="ARBA00022840"/>
    </source>
</evidence>
<sequence length="311" mass="34410">MEFNPREFIEHAVEEIRRTVGDSRAVAACSGGVDSTVAAVLAQRALGDRLTAVYINDGFRREGEPEWAVGMLRGLGLDVLLVDARREFLEAVRGLRDAEEKRKAFRHTFYSVLGRVAREVGARYLVQGTIAADVVETVKGVKTQHNVLVQLGLDPRAYGFEVVEPLRELYKPQVRELARFLGLPPEVSERMPFPGPGLLVRVVGEVTEEKLEVARKATRIVEEEFAGLGAFQAFAAVLEGRATGIAGGERRYGYIVAVRAVRSEDALTAEPLEVPFELLRRVADRITREVPGVVRVLYEVTGKPPATIEYE</sequence>
<dbReference type="CDD" id="cd01997">
    <property type="entry name" value="GMP_synthase_C"/>
    <property type="match status" value="1"/>
</dbReference>
<keyword evidence="7 11" id="KW-0658">Purine biosynthesis</keyword>
<comment type="caution">
    <text evidence="13">The sequence shown here is derived from an EMBL/GenBank/DDBJ whole genome shotgun (WGS) entry which is preliminary data.</text>
</comment>
<comment type="pathway">
    <text evidence="2">Purine metabolism; GMP biosynthesis; GMP from XMP (L-Gln route): step 1/1.</text>
</comment>
<dbReference type="SUPFAM" id="SSF54810">
    <property type="entry name" value="GMP synthetase C-terminal dimerisation domain"/>
    <property type="match status" value="1"/>
</dbReference>
<keyword evidence="5 11" id="KW-0547">Nucleotide-binding</keyword>
<dbReference type="Gene3D" id="3.40.50.620">
    <property type="entry name" value="HUPs"/>
    <property type="match status" value="1"/>
</dbReference>
<dbReference type="UniPathway" id="UPA00189">
    <property type="reaction ID" value="UER00296"/>
</dbReference>
<evidence type="ECO:0000256" key="10">
    <source>
        <dbReference type="ARBA" id="ARBA00049404"/>
    </source>
</evidence>
<name>A0A7J3X8V3_THEPE</name>
<dbReference type="SUPFAM" id="SSF52402">
    <property type="entry name" value="Adenine nucleotide alpha hydrolases-like"/>
    <property type="match status" value="1"/>
</dbReference>
<dbReference type="InterPro" id="IPR025777">
    <property type="entry name" value="GMPS_ATP_PPase_dom"/>
</dbReference>
<evidence type="ECO:0000256" key="9">
    <source>
        <dbReference type="ARBA" id="ARBA00030464"/>
    </source>
</evidence>
<protein>
    <recommendedName>
        <fullName evidence="3">GMP synthase (glutamine-hydrolyzing)</fullName>
        <ecNumber evidence="3">6.3.5.2</ecNumber>
    </recommendedName>
    <alternativeName>
        <fullName evidence="9">GMP synthetase</fullName>
    </alternativeName>
</protein>
<dbReference type="PROSITE" id="PS51553">
    <property type="entry name" value="GMPS_ATP_PPASE"/>
    <property type="match status" value="1"/>
</dbReference>
<organism evidence="13">
    <name type="scientific">Thermofilum pendens</name>
    <dbReference type="NCBI Taxonomy" id="2269"/>
    <lineage>
        <taxon>Archaea</taxon>
        <taxon>Thermoproteota</taxon>
        <taxon>Thermoprotei</taxon>
        <taxon>Thermofilales</taxon>
        <taxon>Thermofilaceae</taxon>
        <taxon>Thermofilum</taxon>
    </lineage>
</organism>
<dbReference type="InterPro" id="IPR022310">
    <property type="entry name" value="NAD/GMP_synthase"/>
</dbReference>
<keyword evidence="6 11" id="KW-0332">GMP biosynthesis</keyword>
<evidence type="ECO:0000256" key="4">
    <source>
        <dbReference type="ARBA" id="ARBA00022598"/>
    </source>
</evidence>
<evidence type="ECO:0000256" key="1">
    <source>
        <dbReference type="ARBA" id="ARBA00002332"/>
    </source>
</evidence>
<dbReference type="PANTHER" id="PTHR11922">
    <property type="entry name" value="GMP SYNTHASE-RELATED"/>
    <property type="match status" value="1"/>
</dbReference>
<proteinExistence type="predicted"/>